<dbReference type="InterPro" id="IPR017452">
    <property type="entry name" value="GPCR_Rhodpsn_7TM"/>
</dbReference>
<feature type="transmembrane region" description="Helical" evidence="11">
    <location>
        <begin position="223"/>
        <end position="246"/>
    </location>
</feature>
<dbReference type="WBParaSite" id="HNAJ_0001030201-mRNA-1">
    <property type="protein sequence ID" value="HNAJ_0001030201-mRNA-1"/>
    <property type="gene ID" value="HNAJ_0001030201"/>
</dbReference>
<keyword evidence="4 11" id="KW-1133">Transmembrane helix</keyword>
<reference evidence="15" key="1">
    <citation type="submission" date="2016-04" db="UniProtKB">
        <authorList>
            <consortium name="WormBaseParasite"/>
        </authorList>
    </citation>
    <scope>IDENTIFICATION</scope>
</reference>
<evidence type="ECO:0000256" key="1">
    <source>
        <dbReference type="ARBA" id="ARBA00004141"/>
    </source>
</evidence>
<dbReference type="GO" id="GO:0016020">
    <property type="term" value="C:membrane"/>
    <property type="evidence" value="ECO:0007669"/>
    <property type="project" value="UniProtKB-SubCell"/>
</dbReference>
<evidence type="ECO:0000256" key="11">
    <source>
        <dbReference type="SAM" id="Phobius"/>
    </source>
</evidence>
<keyword evidence="6 11" id="KW-0472">Membrane</keyword>
<evidence type="ECO:0000256" key="10">
    <source>
        <dbReference type="SAM" id="MobiDB-lite"/>
    </source>
</evidence>
<feature type="transmembrane region" description="Helical" evidence="11">
    <location>
        <begin position="130"/>
        <end position="149"/>
    </location>
</feature>
<evidence type="ECO:0000256" key="8">
    <source>
        <dbReference type="ARBA" id="ARBA00023224"/>
    </source>
</evidence>
<evidence type="ECO:0000256" key="7">
    <source>
        <dbReference type="ARBA" id="ARBA00023170"/>
    </source>
</evidence>
<gene>
    <name evidence="13" type="ORF">HNAJ_LOCUS10297</name>
</gene>
<dbReference type="PROSITE" id="PS50262">
    <property type="entry name" value="G_PROTEIN_RECEP_F1_2"/>
    <property type="match status" value="1"/>
</dbReference>
<dbReference type="InterPro" id="IPR000276">
    <property type="entry name" value="GPCR_Rhodpsn"/>
</dbReference>
<evidence type="ECO:0000256" key="9">
    <source>
        <dbReference type="RuleBase" id="RU000688"/>
    </source>
</evidence>
<dbReference type="STRING" id="102285.A0A158QIV4"/>
<evidence type="ECO:0000313" key="13">
    <source>
        <dbReference type="EMBL" id="VDO07637.1"/>
    </source>
</evidence>
<comment type="subcellular location">
    <subcellularLocation>
        <location evidence="1">Membrane</location>
        <topology evidence="1">Multi-pass membrane protein</topology>
    </subcellularLocation>
</comment>
<dbReference type="InterPro" id="IPR000611">
    <property type="entry name" value="NPY_rcpt"/>
</dbReference>
<keyword evidence="7 9" id="KW-0675">Receptor</keyword>
<evidence type="ECO:0000256" key="3">
    <source>
        <dbReference type="ARBA" id="ARBA00022692"/>
    </source>
</evidence>
<dbReference type="Pfam" id="PF00001">
    <property type="entry name" value="7tm_1"/>
    <property type="match status" value="1"/>
</dbReference>
<reference evidence="13 14" key="2">
    <citation type="submission" date="2018-11" db="EMBL/GenBank/DDBJ databases">
        <authorList>
            <consortium name="Pathogen Informatics"/>
        </authorList>
    </citation>
    <scope>NUCLEOTIDE SEQUENCE [LARGE SCALE GENOMIC DNA]</scope>
</reference>
<keyword evidence="8 9" id="KW-0807">Transducer</keyword>
<keyword evidence="14" id="KW-1185">Reference proteome</keyword>
<name>A0A158QIV4_RODNA</name>
<feature type="domain" description="G-protein coupled receptors family 1 profile" evidence="12">
    <location>
        <begin position="68"/>
        <end position="427"/>
    </location>
</feature>
<feature type="transmembrane region" description="Helical" evidence="11">
    <location>
        <begin position="355"/>
        <end position="373"/>
    </location>
</feature>
<evidence type="ECO:0000256" key="2">
    <source>
        <dbReference type="ARBA" id="ARBA00010663"/>
    </source>
</evidence>
<evidence type="ECO:0000313" key="15">
    <source>
        <dbReference type="WBParaSite" id="HNAJ_0001030201-mRNA-1"/>
    </source>
</evidence>
<evidence type="ECO:0000256" key="4">
    <source>
        <dbReference type="ARBA" id="ARBA00022989"/>
    </source>
</evidence>
<feature type="compositionally biased region" description="Basic residues" evidence="10">
    <location>
        <begin position="330"/>
        <end position="345"/>
    </location>
</feature>
<keyword evidence="5 9" id="KW-0297">G-protein coupled receptor</keyword>
<dbReference type="PRINTS" id="PR00237">
    <property type="entry name" value="GPCRRHODOPSN"/>
</dbReference>
<dbReference type="Gene3D" id="1.20.1070.10">
    <property type="entry name" value="Rhodopsin 7-helix transmembrane proteins"/>
    <property type="match status" value="1"/>
</dbReference>
<keyword evidence="3 9" id="KW-0812">Transmembrane</keyword>
<protein>
    <submittedName>
        <fullName evidence="15">G_PROTEIN_RECEP_F1_2 domain-containing protein</fullName>
    </submittedName>
</protein>
<feature type="transmembrane region" description="Helical" evidence="11">
    <location>
        <begin position="89"/>
        <end position="110"/>
    </location>
</feature>
<feature type="transmembrane region" description="Helical" evidence="11">
    <location>
        <begin position="169"/>
        <end position="189"/>
    </location>
</feature>
<sequence length="462" mass="52584">MEMKPLTYAQTYEENKLIRLISSSTNNSLLELLQEELAELDKINRLRPLELISLIVINAILMLFGATGALITIAAVIRKPRMRTPRTLLTVNLAVSDLTLCLFTQPLNLIRAINAHYEWKFGEVMCKFTSFAQAINVFVATMSITVIALDRFNVIIHPFRSKRIWNRPYVVLPALWLLALVMATPMLAFSTVTSTPTFISSIKVRLICADAIPLDPSFQRFKYAYGIFTLIFQYLVPFIILVAVYIRICTRIRSLALVRAKNSHQTANQPPEVRIVNVDSQVEAISAFPQTLHSCMETNQPPKTSVSIDTVSMILPKSNNEKASNTLWKSGRRQSLRRPHQTERRKLRLKRQRRANILLTCISIVFAISWLPLNVLNIFMDSKENSLEPQPTSSGRLEYMNARKVTLMYSGCLLCVLFSCCVNPLLYGYLNENYRKEFAEIFSSCCGCTNKSRNRNSVTARI</sequence>
<evidence type="ECO:0000256" key="6">
    <source>
        <dbReference type="ARBA" id="ARBA00023136"/>
    </source>
</evidence>
<accession>A0A158QIV4</accession>
<dbReference type="AlphaFoldDB" id="A0A158QIV4"/>
<dbReference type="OrthoDB" id="9046662at2759"/>
<comment type="similarity">
    <text evidence="2 9">Belongs to the G-protein coupled receptor 1 family.</text>
</comment>
<dbReference type="Proteomes" id="UP000278807">
    <property type="component" value="Unassembled WGS sequence"/>
</dbReference>
<dbReference type="EMBL" id="UZAE01012973">
    <property type="protein sequence ID" value="VDO07637.1"/>
    <property type="molecule type" value="Genomic_DNA"/>
</dbReference>
<dbReference type="SUPFAM" id="SSF81321">
    <property type="entry name" value="Family A G protein-coupled receptor-like"/>
    <property type="match status" value="1"/>
</dbReference>
<evidence type="ECO:0000313" key="14">
    <source>
        <dbReference type="Proteomes" id="UP000278807"/>
    </source>
</evidence>
<dbReference type="PANTHER" id="PTHR24235">
    <property type="entry name" value="NEUROPEPTIDE Y RECEPTOR"/>
    <property type="match status" value="1"/>
</dbReference>
<feature type="transmembrane region" description="Helical" evidence="11">
    <location>
        <begin position="51"/>
        <end position="77"/>
    </location>
</feature>
<dbReference type="PRINTS" id="PR01012">
    <property type="entry name" value="NRPEPTIDEYR"/>
</dbReference>
<organism evidence="15">
    <name type="scientific">Rodentolepis nana</name>
    <name type="common">Dwarf tapeworm</name>
    <name type="synonym">Hymenolepis nana</name>
    <dbReference type="NCBI Taxonomy" id="102285"/>
    <lineage>
        <taxon>Eukaryota</taxon>
        <taxon>Metazoa</taxon>
        <taxon>Spiralia</taxon>
        <taxon>Lophotrochozoa</taxon>
        <taxon>Platyhelminthes</taxon>
        <taxon>Cestoda</taxon>
        <taxon>Eucestoda</taxon>
        <taxon>Cyclophyllidea</taxon>
        <taxon>Hymenolepididae</taxon>
        <taxon>Rodentolepis</taxon>
    </lineage>
</organism>
<evidence type="ECO:0000256" key="5">
    <source>
        <dbReference type="ARBA" id="ARBA00023040"/>
    </source>
</evidence>
<feature type="transmembrane region" description="Helical" evidence="11">
    <location>
        <begin position="407"/>
        <end position="430"/>
    </location>
</feature>
<evidence type="ECO:0000259" key="12">
    <source>
        <dbReference type="PROSITE" id="PS50262"/>
    </source>
</evidence>
<feature type="region of interest" description="Disordered" evidence="10">
    <location>
        <begin position="323"/>
        <end position="345"/>
    </location>
</feature>
<dbReference type="GO" id="GO:0004983">
    <property type="term" value="F:neuropeptide Y receptor activity"/>
    <property type="evidence" value="ECO:0007669"/>
    <property type="project" value="InterPro"/>
</dbReference>
<dbReference type="SMART" id="SM01381">
    <property type="entry name" value="7TM_GPCR_Srsx"/>
    <property type="match status" value="1"/>
</dbReference>
<dbReference type="PANTHER" id="PTHR24235:SF12">
    <property type="entry name" value="G-PROTEIN COUPLED RECEPTORS FAMILY 1 PROFILE DOMAIN-CONTAINING PROTEIN"/>
    <property type="match status" value="1"/>
</dbReference>
<dbReference type="PROSITE" id="PS00237">
    <property type="entry name" value="G_PROTEIN_RECEP_F1_1"/>
    <property type="match status" value="1"/>
</dbReference>
<proteinExistence type="inferred from homology"/>